<dbReference type="PANTHER" id="PTHR11669">
    <property type="entry name" value="REPLICATION FACTOR C / DNA POLYMERASE III GAMMA-TAU SUBUNIT"/>
    <property type="match status" value="1"/>
</dbReference>
<dbReference type="AlphaFoldDB" id="A0A916JQC2"/>
<dbReference type="EC" id="2.7.7.7" evidence="1"/>
<organism evidence="1 2">
    <name type="scientific">Parvicella tangerina</name>
    <dbReference type="NCBI Taxonomy" id="2829795"/>
    <lineage>
        <taxon>Bacteria</taxon>
        <taxon>Pseudomonadati</taxon>
        <taxon>Bacteroidota</taxon>
        <taxon>Flavobacteriia</taxon>
        <taxon>Flavobacteriales</taxon>
        <taxon>Parvicellaceae</taxon>
        <taxon>Parvicella</taxon>
    </lineage>
</organism>
<accession>A0A916JQC2</accession>
<dbReference type="Proteomes" id="UP000683507">
    <property type="component" value="Chromosome"/>
</dbReference>
<evidence type="ECO:0000313" key="1">
    <source>
        <dbReference type="EMBL" id="CAG5086953.1"/>
    </source>
</evidence>
<gene>
    <name evidence="1" type="primary">holB</name>
    <name evidence="1" type="ORF">CRYO30217_03347</name>
</gene>
<proteinExistence type="predicted"/>
<keyword evidence="1" id="KW-0548">Nucleotidyltransferase</keyword>
<protein>
    <submittedName>
        <fullName evidence="1">DNA polymerase III subunit delta</fullName>
        <ecNumber evidence="1">2.7.7.7</ecNumber>
    </submittedName>
</protein>
<dbReference type="EMBL" id="OU015584">
    <property type="protein sequence ID" value="CAG5086953.1"/>
    <property type="molecule type" value="Genomic_DNA"/>
</dbReference>
<reference evidence="1" key="1">
    <citation type="submission" date="2021-04" db="EMBL/GenBank/DDBJ databases">
        <authorList>
            <person name="Rodrigo-Torres L."/>
            <person name="Arahal R. D."/>
            <person name="Lucena T."/>
        </authorList>
    </citation>
    <scope>NUCLEOTIDE SEQUENCE</scope>
    <source>
        <strain evidence="1">AS29M-1</strain>
    </source>
</reference>
<dbReference type="PANTHER" id="PTHR11669:SF8">
    <property type="entry name" value="DNA POLYMERASE III SUBUNIT DELTA"/>
    <property type="match status" value="1"/>
</dbReference>
<keyword evidence="1" id="KW-0808">Transferase</keyword>
<evidence type="ECO:0000313" key="2">
    <source>
        <dbReference type="Proteomes" id="UP000683507"/>
    </source>
</evidence>
<dbReference type="SUPFAM" id="SSF52540">
    <property type="entry name" value="P-loop containing nucleoside triphosphate hydrolases"/>
    <property type="match status" value="1"/>
</dbReference>
<dbReference type="RefSeq" id="WP_258543528.1">
    <property type="nucleotide sequence ID" value="NZ_OU015584.1"/>
</dbReference>
<dbReference type="Gene3D" id="3.40.50.300">
    <property type="entry name" value="P-loop containing nucleotide triphosphate hydrolases"/>
    <property type="match status" value="1"/>
</dbReference>
<sequence length="374" mass="43076">MLFKDVIGREDLKEHLKHTVQNKRISHAQMFLGKEGSGGIPMALAYTRYILCENRSEQDACGSCRNCIRMDKLEHPDVHFSYPVQLVSKKVDCSDDVLTQWRELISENPYFSSSDWYDKQLGNKKQGTIGTKEAESIVKKLSLKSFEGNYKVLIMWLPELMNISASNKLLKIIEEPPANTLFILVSENADRIISTILSRTQLVKVLPPKEDEIAQYLADHYELSFEEGKNFAHLAERNVAEAIHLIKHSESSSFNIENFIQWMRICYKRDVAETINWVDQIAKAGREDQKSFLKYCLQMFRNAIVGHYTGGETVTLTKEQEGFLKKFAPFINHNNIVPLTESIEEAHYHIERNANPKILFMDVSLKIFLQLKKA</sequence>
<dbReference type="InterPro" id="IPR050238">
    <property type="entry name" value="DNA_Rep/Repair_Clamp_Loader"/>
</dbReference>
<dbReference type="GO" id="GO:0006261">
    <property type="term" value="P:DNA-templated DNA replication"/>
    <property type="evidence" value="ECO:0007669"/>
    <property type="project" value="TreeGrafter"/>
</dbReference>
<dbReference type="KEGG" id="ptan:CRYO30217_03347"/>
<dbReference type="GO" id="GO:0003887">
    <property type="term" value="F:DNA-directed DNA polymerase activity"/>
    <property type="evidence" value="ECO:0007669"/>
    <property type="project" value="UniProtKB-EC"/>
</dbReference>
<dbReference type="InterPro" id="IPR027417">
    <property type="entry name" value="P-loop_NTPase"/>
</dbReference>
<keyword evidence="2" id="KW-1185">Reference proteome</keyword>
<name>A0A916JQC2_9FLAO</name>
<dbReference type="Pfam" id="PF13177">
    <property type="entry name" value="DNA_pol3_delta2"/>
    <property type="match status" value="1"/>
</dbReference>